<evidence type="ECO:0000256" key="5">
    <source>
        <dbReference type="ARBA" id="ARBA00022747"/>
    </source>
</evidence>
<dbReference type="EC" id="2.1.1.-" evidence="8"/>
<accession>A0A9D9D8U4</accession>
<reference evidence="11" key="1">
    <citation type="submission" date="2020-10" db="EMBL/GenBank/DDBJ databases">
        <authorList>
            <person name="Gilroy R."/>
        </authorList>
    </citation>
    <scope>NUCLEOTIDE SEQUENCE</scope>
    <source>
        <strain evidence="11">17213</strain>
    </source>
</reference>
<dbReference type="InterPro" id="IPR001091">
    <property type="entry name" value="RM_Methyltransferase"/>
</dbReference>
<dbReference type="Pfam" id="PF01555">
    <property type="entry name" value="N6_N4_Mtase"/>
    <property type="match status" value="1"/>
</dbReference>
<dbReference type="InterPro" id="IPR002941">
    <property type="entry name" value="DNA_methylase_N4/N6"/>
</dbReference>
<keyword evidence="2" id="KW-0489">Methyltransferase</keyword>
<evidence type="ECO:0000256" key="9">
    <source>
        <dbReference type="SAM" id="MobiDB-lite"/>
    </source>
</evidence>
<dbReference type="AlphaFoldDB" id="A0A9D9D8U4"/>
<name>A0A9D9D8U4_9GAMM</name>
<dbReference type="GO" id="GO:0015667">
    <property type="term" value="F:site-specific DNA-methyltransferase (cytosine-N4-specific) activity"/>
    <property type="evidence" value="ECO:0007669"/>
    <property type="project" value="UniProtKB-EC"/>
</dbReference>
<sequence length="336" mass="36990">MLEQPFTLITASAQEALSGLEDNSIQLTVTSPPYFKQRTYSSGHKGEIGLERHLDTYLDHLVEVFTLLKDKTREDGLLFLNLGDTYVGGELAGVPWRTALALSDAGWILRSDIIWHKPNAMPSAVKNRPTVDHEYIFMLAKSKDYYYNTDAIREPHVTFTDKSRMKGGRSHFGKRGGTPEQGKNSGSHNLHDGRWDQAFHPLGRNKRTVWEVPLGKFRGAHFAVFPEKLIEPCIKAGSKEGSLVCDPFSGAGTTGVSALRHKRRYLGIDVNADYNEMARERLEKLLAELERAEEKAAGAGSGDGAGTEAAGAVPEELEEEEDAGLLGDFTTAMAEA</sequence>
<keyword evidence="3" id="KW-0808">Transferase</keyword>
<evidence type="ECO:0000313" key="12">
    <source>
        <dbReference type="Proteomes" id="UP000823631"/>
    </source>
</evidence>
<dbReference type="PROSITE" id="PS00093">
    <property type="entry name" value="N4_MTASE"/>
    <property type="match status" value="1"/>
</dbReference>
<comment type="caution">
    <text evidence="11">The sequence shown here is derived from an EMBL/GenBank/DDBJ whole genome shotgun (WGS) entry which is preliminary data.</text>
</comment>
<dbReference type="SUPFAM" id="SSF53335">
    <property type="entry name" value="S-adenosyl-L-methionine-dependent methyltransferases"/>
    <property type="match status" value="1"/>
</dbReference>
<dbReference type="GO" id="GO:0009307">
    <property type="term" value="P:DNA restriction-modification system"/>
    <property type="evidence" value="ECO:0007669"/>
    <property type="project" value="UniProtKB-KW"/>
</dbReference>
<evidence type="ECO:0000256" key="7">
    <source>
        <dbReference type="ARBA" id="ARBA00049120"/>
    </source>
</evidence>
<feature type="compositionally biased region" description="Basic residues" evidence="9">
    <location>
        <begin position="165"/>
        <end position="174"/>
    </location>
</feature>
<evidence type="ECO:0000256" key="4">
    <source>
        <dbReference type="ARBA" id="ARBA00022691"/>
    </source>
</evidence>
<comment type="catalytic activity">
    <reaction evidence="7">
        <text>a 2'-deoxycytidine in DNA + S-adenosyl-L-methionine = an N(4)-methyl-2'-deoxycytidine in DNA + S-adenosyl-L-homocysteine + H(+)</text>
        <dbReference type="Rhea" id="RHEA:16857"/>
        <dbReference type="Rhea" id="RHEA-COMP:11369"/>
        <dbReference type="Rhea" id="RHEA-COMP:13674"/>
        <dbReference type="ChEBI" id="CHEBI:15378"/>
        <dbReference type="ChEBI" id="CHEBI:57856"/>
        <dbReference type="ChEBI" id="CHEBI:59789"/>
        <dbReference type="ChEBI" id="CHEBI:85452"/>
        <dbReference type="ChEBI" id="CHEBI:137933"/>
        <dbReference type="EC" id="2.1.1.113"/>
    </reaction>
</comment>
<dbReference type="InterPro" id="IPR029063">
    <property type="entry name" value="SAM-dependent_MTases_sf"/>
</dbReference>
<feature type="region of interest" description="Disordered" evidence="9">
    <location>
        <begin position="162"/>
        <end position="198"/>
    </location>
</feature>
<reference evidence="11" key="2">
    <citation type="journal article" date="2021" name="PeerJ">
        <title>Extensive microbial diversity within the chicken gut microbiome revealed by metagenomics and culture.</title>
        <authorList>
            <person name="Gilroy R."/>
            <person name="Ravi A."/>
            <person name="Getino M."/>
            <person name="Pursley I."/>
            <person name="Horton D.L."/>
            <person name="Alikhan N.F."/>
            <person name="Baker D."/>
            <person name="Gharbi K."/>
            <person name="Hall N."/>
            <person name="Watson M."/>
            <person name="Adriaenssens E.M."/>
            <person name="Foster-Nyarko E."/>
            <person name="Jarju S."/>
            <person name="Secka A."/>
            <person name="Antonio M."/>
            <person name="Oren A."/>
            <person name="Chaudhuri R.R."/>
            <person name="La Ragione R."/>
            <person name="Hildebrand F."/>
            <person name="Pallen M.J."/>
        </authorList>
    </citation>
    <scope>NUCLEOTIDE SEQUENCE</scope>
    <source>
        <strain evidence="11">17213</strain>
    </source>
</reference>
<dbReference type="EMBL" id="JADINH010000045">
    <property type="protein sequence ID" value="MBO8415241.1"/>
    <property type="molecule type" value="Genomic_DNA"/>
</dbReference>
<dbReference type="GO" id="GO:0003677">
    <property type="term" value="F:DNA binding"/>
    <property type="evidence" value="ECO:0007669"/>
    <property type="project" value="UniProtKB-KW"/>
</dbReference>
<evidence type="ECO:0000256" key="3">
    <source>
        <dbReference type="ARBA" id="ARBA00022679"/>
    </source>
</evidence>
<keyword evidence="4" id="KW-0949">S-adenosyl-L-methionine</keyword>
<evidence type="ECO:0000256" key="8">
    <source>
        <dbReference type="RuleBase" id="RU362026"/>
    </source>
</evidence>
<evidence type="ECO:0000256" key="1">
    <source>
        <dbReference type="ARBA" id="ARBA00010203"/>
    </source>
</evidence>
<dbReference type="Proteomes" id="UP000823631">
    <property type="component" value="Unassembled WGS sequence"/>
</dbReference>
<keyword evidence="6" id="KW-0238">DNA-binding</keyword>
<feature type="domain" description="DNA methylase N-4/N-6" evidence="10">
    <location>
        <begin position="25"/>
        <end position="279"/>
    </location>
</feature>
<comment type="similarity">
    <text evidence="1">Belongs to the N(4)/N(6)-methyltransferase family. N(4) subfamily.</text>
</comment>
<organism evidence="11 12">
    <name type="scientific">Candidatus Avisuccinivibrio stercorigallinarum</name>
    <dbReference type="NCBI Taxonomy" id="2840704"/>
    <lineage>
        <taxon>Bacteria</taxon>
        <taxon>Pseudomonadati</taxon>
        <taxon>Pseudomonadota</taxon>
        <taxon>Gammaproteobacteria</taxon>
        <taxon>Aeromonadales</taxon>
        <taxon>Succinivibrionaceae</taxon>
        <taxon>Succinivibrionaceae incertae sedis</taxon>
        <taxon>Candidatus Avisuccinivibrio</taxon>
    </lineage>
</organism>
<protein>
    <recommendedName>
        <fullName evidence="8">Methyltransferase</fullName>
        <ecNumber evidence="8">2.1.1.-</ecNumber>
    </recommendedName>
</protein>
<dbReference type="GO" id="GO:0008170">
    <property type="term" value="F:N-methyltransferase activity"/>
    <property type="evidence" value="ECO:0007669"/>
    <property type="project" value="InterPro"/>
</dbReference>
<dbReference type="Gene3D" id="3.40.50.150">
    <property type="entry name" value="Vaccinia Virus protein VP39"/>
    <property type="match status" value="1"/>
</dbReference>
<evidence type="ECO:0000256" key="6">
    <source>
        <dbReference type="ARBA" id="ARBA00023125"/>
    </source>
</evidence>
<dbReference type="GO" id="GO:0032259">
    <property type="term" value="P:methylation"/>
    <property type="evidence" value="ECO:0007669"/>
    <property type="project" value="UniProtKB-KW"/>
</dbReference>
<dbReference type="InterPro" id="IPR017985">
    <property type="entry name" value="MeTrfase_CN4_CS"/>
</dbReference>
<evidence type="ECO:0000313" key="11">
    <source>
        <dbReference type="EMBL" id="MBO8415241.1"/>
    </source>
</evidence>
<feature type="region of interest" description="Disordered" evidence="9">
    <location>
        <begin position="293"/>
        <end position="336"/>
    </location>
</feature>
<gene>
    <name evidence="11" type="ORF">IAB19_02535</name>
</gene>
<evidence type="ECO:0000256" key="2">
    <source>
        <dbReference type="ARBA" id="ARBA00022603"/>
    </source>
</evidence>
<proteinExistence type="inferred from homology"/>
<keyword evidence="5" id="KW-0680">Restriction system</keyword>
<dbReference type="PRINTS" id="PR00508">
    <property type="entry name" value="S21N4MTFRASE"/>
</dbReference>
<evidence type="ECO:0000259" key="10">
    <source>
        <dbReference type="Pfam" id="PF01555"/>
    </source>
</evidence>